<dbReference type="OrthoDB" id="3398312at2"/>
<dbReference type="InterPro" id="IPR036249">
    <property type="entry name" value="Thioredoxin-like_sf"/>
</dbReference>
<gene>
    <name evidence="1" type="ORF">MB27_08465</name>
</gene>
<dbReference type="EMBL" id="JRTT01000008">
    <property type="protein sequence ID" value="KHD77818.1"/>
    <property type="molecule type" value="Genomic_DNA"/>
</dbReference>
<evidence type="ECO:0000313" key="2">
    <source>
        <dbReference type="Proteomes" id="UP000054537"/>
    </source>
</evidence>
<sequence length="95" mass="10105">MTVVICDGHRCHALQGRTDTGVAEGEAVTLLGALRQKVRATRWAILIRSDCLGACDKAPVVLLSRRGDRAAGLLFGPVEQPGQVRAVLDAVRADD</sequence>
<evidence type="ECO:0008006" key="3">
    <source>
        <dbReference type="Google" id="ProtNLM"/>
    </source>
</evidence>
<organism evidence="1 2">
    <name type="scientific">Actinoplanes utahensis</name>
    <dbReference type="NCBI Taxonomy" id="1869"/>
    <lineage>
        <taxon>Bacteria</taxon>
        <taxon>Bacillati</taxon>
        <taxon>Actinomycetota</taxon>
        <taxon>Actinomycetes</taxon>
        <taxon>Micromonosporales</taxon>
        <taxon>Micromonosporaceae</taxon>
        <taxon>Actinoplanes</taxon>
    </lineage>
</organism>
<comment type="caution">
    <text evidence="1">The sequence shown here is derived from an EMBL/GenBank/DDBJ whole genome shotgun (WGS) entry which is preliminary data.</text>
</comment>
<dbReference type="SUPFAM" id="SSF52833">
    <property type="entry name" value="Thioredoxin-like"/>
    <property type="match status" value="1"/>
</dbReference>
<dbReference type="AlphaFoldDB" id="A0A0A6US64"/>
<evidence type="ECO:0000313" key="1">
    <source>
        <dbReference type="EMBL" id="KHD77818.1"/>
    </source>
</evidence>
<accession>A0A0A6US64</accession>
<reference evidence="1 2" key="1">
    <citation type="submission" date="2014-10" db="EMBL/GenBank/DDBJ databases">
        <title>Draft genome sequence of Actinoplanes utahensis NRRL 12052.</title>
        <authorList>
            <person name="Velasco-Bucheli B."/>
            <person name="del Cerro C."/>
            <person name="Hormigo D."/>
            <person name="Garcia J.L."/>
            <person name="Acebal C."/>
            <person name="Arroyo M."/>
            <person name="de la Mata I."/>
        </authorList>
    </citation>
    <scope>NUCLEOTIDE SEQUENCE [LARGE SCALE GENOMIC DNA]</scope>
    <source>
        <strain evidence="1 2">NRRL 12052</strain>
    </source>
</reference>
<dbReference type="CDD" id="cd02980">
    <property type="entry name" value="TRX_Fd_family"/>
    <property type="match status" value="1"/>
</dbReference>
<dbReference type="STRING" id="1869.MB27_08465"/>
<dbReference type="RefSeq" id="WP_043523620.1">
    <property type="nucleotide sequence ID" value="NZ_BAABKU010000026.1"/>
</dbReference>
<name>A0A0A6US64_ACTUT</name>
<keyword evidence="2" id="KW-1185">Reference proteome</keyword>
<dbReference type="Gene3D" id="3.40.30.10">
    <property type="entry name" value="Glutaredoxin"/>
    <property type="match status" value="1"/>
</dbReference>
<dbReference type="Proteomes" id="UP000054537">
    <property type="component" value="Unassembled WGS sequence"/>
</dbReference>
<protein>
    <recommendedName>
        <fullName evidence="3">(2Fe-2S) ferredoxin domain-containing protein</fullName>
    </recommendedName>
</protein>
<proteinExistence type="predicted"/>